<sequence length="339" mass="39530">MNTSKLTLIVGHILIWLLNYWLVAVGSDFNWNGFSASDESLTYAYTYGILFNAILFYSQVFWLYPLIYPLKNKAIYYILTIVVIIIISIIESYCDSIVYNIYKIDKPYLCGFISSLMVHLVYVIAGFYYALKLEFRKSEKLKQKLIEETYKTELKYLKAQLNPHFLFNGINNIYHLIGKNNSLAKETLHQFSDLLRYQLYESNSHILLEKELDYVLKYIKIEETRRGTDVRLDYDIKLENPTLKIAPLLLIPFIENAFKHCSNHIDSDSNTIKINISEVDGTLLLMVVNSYERLINENRVGGIGLNNVQKRLTLLYPNKHQLNITKEEVNHIVNLSINL</sequence>
<proteinExistence type="predicted"/>
<dbReference type="AlphaFoldDB" id="A0A1H7HIE3"/>
<feature type="transmembrane region" description="Helical" evidence="1">
    <location>
        <begin position="108"/>
        <end position="131"/>
    </location>
</feature>
<dbReference type="GO" id="GO:0016020">
    <property type="term" value="C:membrane"/>
    <property type="evidence" value="ECO:0007669"/>
    <property type="project" value="InterPro"/>
</dbReference>
<feature type="transmembrane region" description="Helical" evidence="1">
    <location>
        <begin position="44"/>
        <end position="64"/>
    </location>
</feature>
<feature type="transmembrane region" description="Helical" evidence="1">
    <location>
        <begin position="7"/>
        <end position="24"/>
    </location>
</feature>
<dbReference type="EMBL" id="FOAB01000001">
    <property type="protein sequence ID" value="SEK47995.1"/>
    <property type="molecule type" value="Genomic_DNA"/>
</dbReference>
<dbReference type="Pfam" id="PF06580">
    <property type="entry name" value="His_kinase"/>
    <property type="match status" value="1"/>
</dbReference>
<dbReference type="GO" id="GO:0000155">
    <property type="term" value="F:phosphorelay sensor kinase activity"/>
    <property type="evidence" value="ECO:0007669"/>
    <property type="project" value="InterPro"/>
</dbReference>
<evidence type="ECO:0000313" key="3">
    <source>
        <dbReference type="EMBL" id="SEK47995.1"/>
    </source>
</evidence>
<keyword evidence="3" id="KW-0808">Transferase</keyword>
<name>A0A1H7HIE3_AQUAM</name>
<evidence type="ECO:0000313" key="4">
    <source>
        <dbReference type="Proteomes" id="UP000198521"/>
    </source>
</evidence>
<dbReference type="InterPro" id="IPR036890">
    <property type="entry name" value="HATPase_C_sf"/>
</dbReference>
<dbReference type="RefSeq" id="WP_091405406.1">
    <property type="nucleotide sequence ID" value="NZ_FOAB01000001.1"/>
</dbReference>
<dbReference type="PANTHER" id="PTHR34220">
    <property type="entry name" value="SENSOR HISTIDINE KINASE YPDA"/>
    <property type="match status" value="1"/>
</dbReference>
<dbReference type="InterPro" id="IPR010559">
    <property type="entry name" value="Sig_transdc_His_kin_internal"/>
</dbReference>
<dbReference type="Gene3D" id="3.30.565.10">
    <property type="entry name" value="Histidine kinase-like ATPase, C-terminal domain"/>
    <property type="match status" value="1"/>
</dbReference>
<feature type="domain" description="Signal transduction histidine kinase internal region" evidence="2">
    <location>
        <begin position="152"/>
        <end position="228"/>
    </location>
</feature>
<protein>
    <submittedName>
        <fullName evidence="3">Histidine kinase</fullName>
    </submittedName>
</protein>
<reference evidence="3 4" key="1">
    <citation type="submission" date="2016-10" db="EMBL/GenBank/DDBJ databases">
        <authorList>
            <person name="de Groot N.N."/>
        </authorList>
    </citation>
    <scope>NUCLEOTIDE SEQUENCE [LARGE SCALE GENOMIC DNA]</scope>
    <source>
        <strain evidence="3 4">DSM 25232</strain>
    </source>
</reference>
<gene>
    <name evidence="3" type="ORF">SAMN04487910_0622</name>
</gene>
<keyword evidence="1" id="KW-0472">Membrane</keyword>
<dbReference type="Proteomes" id="UP000198521">
    <property type="component" value="Unassembled WGS sequence"/>
</dbReference>
<keyword evidence="3" id="KW-0418">Kinase</keyword>
<evidence type="ECO:0000259" key="2">
    <source>
        <dbReference type="Pfam" id="PF06580"/>
    </source>
</evidence>
<evidence type="ECO:0000256" key="1">
    <source>
        <dbReference type="SAM" id="Phobius"/>
    </source>
</evidence>
<keyword evidence="4" id="KW-1185">Reference proteome</keyword>
<keyword evidence="1" id="KW-1133">Transmembrane helix</keyword>
<dbReference type="OrthoDB" id="9809908at2"/>
<dbReference type="PANTHER" id="PTHR34220:SF7">
    <property type="entry name" value="SENSOR HISTIDINE KINASE YPDA"/>
    <property type="match status" value="1"/>
</dbReference>
<accession>A0A1H7HIE3</accession>
<dbReference type="InterPro" id="IPR050640">
    <property type="entry name" value="Bact_2-comp_sensor_kinase"/>
</dbReference>
<dbReference type="STRING" id="1038014.SAMN04487910_0622"/>
<feature type="transmembrane region" description="Helical" evidence="1">
    <location>
        <begin position="76"/>
        <end position="102"/>
    </location>
</feature>
<organism evidence="3 4">
    <name type="scientific">Aquimarina amphilecti</name>
    <dbReference type="NCBI Taxonomy" id="1038014"/>
    <lineage>
        <taxon>Bacteria</taxon>
        <taxon>Pseudomonadati</taxon>
        <taxon>Bacteroidota</taxon>
        <taxon>Flavobacteriia</taxon>
        <taxon>Flavobacteriales</taxon>
        <taxon>Flavobacteriaceae</taxon>
        <taxon>Aquimarina</taxon>
    </lineage>
</organism>
<keyword evidence="1" id="KW-0812">Transmembrane</keyword>